<reference evidence="2" key="1">
    <citation type="submission" date="2023-03" db="EMBL/GenBank/DDBJ databases">
        <title>Edaphobacter sp.</title>
        <authorList>
            <person name="Huber K.J."/>
            <person name="Papendorf J."/>
            <person name="Pilke C."/>
            <person name="Bunk B."/>
            <person name="Sproeer C."/>
            <person name="Pester M."/>
        </authorList>
    </citation>
    <scope>NUCLEOTIDE SEQUENCE</scope>
    <source>
        <strain evidence="2">DSM 110680</strain>
    </source>
</reference>
<gene>
    <name evidence="2" type="ORF">P8935_20250</name>
</gene>
<sequence>MTFRPHRLALLFVLFTYLGALDARTPSAQPAAASASLQSLIQALSGNWQLKVHLAAMEPGSKAIDGAGEESWAAGPGNITLIEQEHVPMPAGYSFLMGIIWWDNKANHFGGMECNSQLPFTCDLKGALNDITVSWDGKKFQIDEIETHGDKHYVWHESWSNITANSFEQNGDVTLPDGSSQRFMTVQATRVQKLQSLGAR</sequence>
<dbReference type="EMBL" id="CP121196">
    <property type="protein sequence ID" value="XBH16894.1"/>
    <property type="molecule type" value="Genomic_DNA"/>
</dbReference>
<keyword evidence="1" id="KW-0732">Signal</keyword>
<feature type="signal peptide" evidence="1">
    <location>
        <begin position="1"/>
        <end position="22"/>
    </location>
</feature>
<evidence type="ECO:0008006" key="3">
    <source>
        <dbReference type="Google" id="ProtNLM"/>
    </source>
</evidence>
<evidence type="ECO:0000256" key="1">
    <source>
        <dbReference type="SAM" id="SignalP"/>
    </source>
</evidence>
<name>A0AAU7DGF5_9BACT</name>
<proteinExistence type="predicted"/>
<protein>
    <recommendedName>
        <fullName evidence="3">DUF1579 domain-containing protein</fullName>
    </recommendedName>
</protein>
<evidence type="ECO:0000313" key="2">
    <source>
        <dbReference type="EMBL" id="XBH16894.1"/>
    </source>
</evidence>
<dbReference type="RefSeq" id="WP_348262124.1">
    <property type="nucleotide sequence ID" value="NZ_CP121196.1"/>
</dbReference>
<organism evidence="2">
    <name type="scientific">Telmatobacter sp. DSM 110680</name>
    <dbReference type="NCBI Taxonomy" id="3036704"/>
    <lineage>
        <taxon>Bacteria</taxon>
        <taxon>Pseudomonadati</taxon>
        <taxon>Acidobacteriota</taxon>
        <taxon>Terriglobia</taxon>
        <taxon>Terriglobales</taxon>
        <taxon>Acidobacteriaceae</taxon>
        <taxon>Telmatobacter</taxon>
    </lineage>
</organism>
<dbReference type="AlphaFoldDB" id="A0AAU7DGF5"/>
<accession>A0AAU7DGF5</accession>
<feature type="chain" id="PRO_5043504235" description="DUF1579 domain-containing protein" evidence="1">
    <location>
        <begin position="23"/>
        <end position="200"/>
    </location>
</feature>